<evidence type="ECO:0000313" key="1">
    <source>
        <dbReference type="EMBL" id="MEI9403576.1"/>
    </source>
</evidence>
<comment type="caution">
    <text evidence="1">The sequence shown here is derived from an EMBL/GenBank/DDBJ whole genome shotgun (WGS) entry which is preliminary data.</text>
</comment>
<reference evidence="1 2" key="1">
    <citation type="submission" date="2022-12" db="EMBL/GenBank/DDBJ databases">
        <authorList>
            <person name="Muema E."/>
        </authorList>
    </citation>
    <scope>NUCLEOTIDE SEQUENCE [LARGE SCALE GENOMIC DNA]</scope>
    <source>
        <strain evidence="2">1330</strain>
    </source>
</reference>
<evidence type="ECO:0000313" key="2">
    <source>
        <dbReference type="Proteomes" id="UP001366503"/>
    </source>
</evidence>
<name>A0ABU8KD32_9HYPH</name>
<sequence length="110" mass="12096">MSDEKLFRLDAEFKAAYASMDAAADRVEELEGLFQSTGQGHFHDDMLEAELKQARLTEAAAAIAREILTTRASSLVGMKVKLRVNETWQGTYEDDELLKSLVADIDGAAS</sequence>
<keyword evidence="2" id="KW-1185">Reference proteome</keyword>
<dbReference type="Proteomes" id="UP001366503">
    <property type="component" value="Unassembled WGS sequence"/>
</dbReference>
<dbReference type="RefSeq" id="WP_337093953.1">
    <property type="nucleotide sequence ID" value="NZ_JAPYKO010000010.1"/>
</dbReference>
<accession>A0ABU8KD32</accession>
<protein>
    <submittedName>
        <fullName evidence="1">Uncharacterized protein</fullName>
    </submittedName>
</protein>
<organism evidence="1 2">
    <name type="scientific">Mesorhizobium argentiipisi</name>
    <dbReference type="NCBI Taxonomy" id="3015175"/>
    <lineage>
        <taxon>Bacteria</taxon>
        <taxon>Pseudomonadati</taxon>
        <taxon>Pseudomonadota</taxon>
        <taxon>Alphaproteobacteria</taxon>
        <taxon>Hyphomicrobiales</taxon>
        <taxon>Phyllobacteriaceae</taxon>
        <taxon>Mesorhizobium</taxon>
    </lineage>
</organism>
<dbReference type="EMBL" id="JAPYKO010000010">
    <property type="protein sequence ID" value="MEI9403576.1"/>
    <property type="molecule type" value="Genomic_DNA"/>
</dbReference>
<proteinExistence type="predicted"/>
<gene>
    <name evidence="1" type="ORF">O7A05_15575</name>
</gene>